<dbReference type="SUPFAM" id="SSF63411">
    <property type="entry name" value="LuxS/MPP-like metallohydrolase"/>
    <property type="match status" value="1"/>
</dbReference>
<proteinExistence type="predicted"/>
<dbReference type="RefSeq" id="WP_036672123.1">
    <property type="nucleotide sequence ID" value="NZ_CP145892.1"/>
</dbReference>
<dbReference type="Proteomes" id="UP001364764">
    <property type="component" value="Chromosome"/>
</dbReference>
<reference evidence="2 3" key="1">
    <citation type="submission" date="2024-02" db="EMBL/GenBank/DDBJ databases">
        <title>Complete sequences of two Paenibacillus sp. strains and one Lysinibacillus strain isolated from the environment on STAA medium highlight biotechnological potential.</title>
        <authorList>
            <person name="Attere S.A."/>
            <person name="Piche L.C."/>
            <person name="Intertaglia L."/>
            <person name="Lami R."/>
            <person name="Charette S.J."/>
            <person name="Vincent A.T."/>
        </authorList>
    </citation>
    <scope>NUCLEOTIDE SEQUENCE [LARGE SCALE GENOMIC DNA]</scope>
    <source>
        <strain evidence="2 3">Y5S-7</strain>
    </source>
</reference>
<organism evidence="2 3">
    <name type="scientific">Paenibacillus amylolyticus</name>
    <dbReference type="NCBI Taxonomy" id="1451"/>
    <lineage>
        <taxon>Bacteria</taxon>
        <taxon>Bacillati</taxon>
        <taxon>Bacillota</taxon>
        <taxon>Bacilli</taxon>
        <taxon>Bacillales</taxon>
        <taxon>Paenibacillaceae</taxon>
        <taxon>Paenibacillus</taxon>
    </lineage>
</organism>
<dbReference type="PANTHER" id="PTHR11851:SF134">
    <property type="entry name" value="ZINC-DEPENDENT PROTEASE"/>
    <property type="match status" value="1"/>
</dbReference>
<name>A0ABD8AUP4_PAEAM</name>
<dbReference type="EMBL" id="CP145892">
    <property type="protein sequence ID" value="WWP21145.1"/>
    <property type="molecule type" value="Genomic_DNA"/>
</dbReference>
<protein>
    <submittedName>
        <fullName evidence="2">Pitrilysin family protein</fullName>
    </submittedName>
</protein>
<dbReference type="AlphaFoldDB" id="A0ABD8AUP4"/>
<sequence length="407" mass="46314">MNSIVNSAPVRRRLSNGLSVHIFPEPQFHHTFVSWSVSYGSIHDGALPGRAHFLEHMMFYNPDQRPVKPLFHTLGASTSALTRYDVTTYQMACTGDLKRSLEVFTGMLAAPYFTPMHVEQERSVIHQELSMYADQPSWRALQQLTQMMYGSNHPITMDVAGTPDSLYQMTTDELKHAYNTHYATGSMAIAVAGPVETEFITDMLEKFPAMEPLNGAYLPEVTLDYLGEDSNKQYREIECGLSLPLVRYGFRAEDGMHLKEQVACMIGIEALLGETSDFHAECMELGLLHKGAEWDHYYRKEFAFSNACGYSADPVSLYNRVEEMCEHIQNGTLSLSNFNYARMKWLSKYYADMDSLKQRCMHVSEYEVIGLDYIQLGTYALELTEEEVRSGLRTIATSTRLRMVVIR</sequence>
<dbReference type="GeneID" id="93474366"/>
<dbReference type="PANTHER" id="PTHR11851">
    <property type="entry name" value="METALLOPROTEASE"/>
    <property type="match status" value="1"/>
</dbReference>
<feature type="domain" description="Peptidase M16 N-terminal" evidence="1">
    <location>
        <begin position="36"/>
        <end position="151"/>
    </location>
</feature>
<accession>A0ABD8AUP4</accession>
<evidence type="ECO:0000259" key="1">
    <source>
        <dbReference type="Pfam" id="PF00675"/>
    </source>
</evidence>
<dbReference type="Pfam" id="PF00675">
    <property type="entry name" value="Peptidase_M16"/>
    <property type="match status" value="1"/>
</dbReference>
<evidence type="ECO:0000313" key="3">
    <source>
        <dbReference type="Proteomes" id="UP001364764"/>
    </source>
</evidence>
<evidence type="ECO:0000313" key="2">
    <source>
        <dbReference type="EMBL" id="WWP21145.1"/>
    </source>
</evidence>
<dbReference type="InterPro" id="IPR011765">
    <property type="entry name" value="Pept_M16_N"/>
</dbReference>
<gene>
    <name evidence="2" type="ORF">V6668_02835</name>
</gene>
<dbReference type="InterPro" id="IPR050361">
    <property type="entry name" value="MPP/UQCRC_Complex"/>
</dbReference>
<dbReference type="InterPro" id="IPR011249">
    <property type="entry name" value="Metalloenz_LuxS/M16"/>
</dbReference>
<dbReference type="Gene3D" id="3.30.830.10">
    <property type="entry name" value="Metalloenzyme, LuxS/M16 peptidase-like"/>
    <property type="match status" value="2"/>
</dbReference>